<organism evidence="2 3">
    <name type="scientific">Medicago truncatula</name>
    <name type="common">Barrel medic</name>
    <name type="synonym">Medicago tribuloides</name>
    <dbReference type="NCBI Taxonomy" id="3880"/>
    <lineage>
        <taxon>Eukaryota</taxon>
        <taxon>Viridiplantae</taxon>
        <taxon>Streptophyta</taxon>
        <taxon>Embryophyta</taxon>
        <taxon>Tracheophyta</taxon>
        <taxon>Spermatophyta</taxon>
        <taxon>Magnoliopsida</taxon>
        <taxon>eudicotyledons</taxon>
        <taxon>Gunneridae</taxon>
        <taxon>Pentapetalae</taxon>
        <taxon>rosids</taxon>
        <taxon>fabids</taxon>
        <taxon>Fabales</taxon>
        <taxon>Fabaceae</taxon>
        <taxon>Papilionoideae</taxon>
        <taxon>50 kb inversion clade</taxon>
        <taxon>NPAAA clade</taxon>
        <taxon>Hologalegina</taxon>
        <taxon>IRL clade</taxon>
        <taxon>Trifolieae</taxon>
        <taxon>Medicago</taxon>
    </lineage>
</organism>
<keyword evidence="1" id="KW-1133">Transmembrane helix</keyword>
<protein>
    <recommendedName>
        <fullName evidence="4">Transmembrane protein</fullName>
    </recommendedName>
</protein>
<sequence>MLVTVVFLLELLVIMLLLLVIVMIMILLGLLPILTAHEIDVGSGFFVKA</sequence>
<evidence type="ECO:0000256" key="1">
    <source>
        <dbReference type="SAM" id="Phobius"/>
    </source>
</evidence>
<comment type="caution">
    <text evidence="2">The sequence shown here is derived from an EMBL/GenBank/DDBJ whole genome shotgun (WGS) entry which is preliminary data.</text>
</comment>
<name>A0A396IB55_MEDTR</name>
<evidence type="ECO:0000313" key="2">
    <source>
        <dbReference type="EMBL" id="RHN61484.1"/>
    </source>
</evidence>
<reference evidence="3" key="1">
    <citation type="journal article" date="2018" name="Nat. Plants">
        <title>Whole-genome landscape of Medicago truncatula symbiotic genes.</title>
        <authorList>
            <person name="Pecrix Y."/>
            <person name="Staton S.E."/>
            <person name="Sallet E."/>
            <person name="Lelandais-Briere C."/>
            <person name="Moreau S."/>
            <person name="Carrere S."/>
            <person name="Blein T."/>
            <person name="Jardinaud M.F."/>
            <person name="Latrasse D."/>
            <person name="Zouine M."/>
            <person name="Zahm M."/>
            <person name="Kreplak J."/>
            <person name="Mayjonade B."/>
            <person name="Satge C."/>
            <person name="Perez M."/>
            <person name="Cauet S."/>
            <person name="Marande W."/>
            <person name="Chantry-Darmon C."/>
            <person name="Lopez-Roques C."/>
            <person name="Bouchez O."/>
            <person name="Berard A."/>
            <person name="Debelle F."/>
            <person name="Munos S."/>
            <person name="Bendahmane A."/>
            <person name="Berges H."/>
            <person name="Niebel A."/>
            <person name="Buitink J."/>
            <person name="Frugier F."/>
            <person name="Benhamed M."/>
            <person name="Crespi M."/>
            <person name="Gouzy J."/>
            <person name="Gamas P."/>
        </authorList>
    </citation>
    <scope>NUCLEOTIDE SEQUENCE [LARGE SCALE GENOMIC DNA]</scope>
    <source>
        <strain evidence="3">cv. Jemalong A17</strain>
    </source>
</reference>
<evidence type="ECO:0000313" key="3">
    <source>
        <dbReference type="Proteomes" id="UP000265566"/>
    </source>
</evidence>
<gene>
    <name evidence="2" type="ORF">MtrunA17_Chr4g0037161</name>
</gene>
<evidence type="ECO:0008006" key="4">
    <source>
        <dbReference type="Google" id="ProtNLM"/>
    </source>
</evidence>
<proteinExistence type="predicted"/>
<dbReference type="AlphaFoldDB" id="A0A396IB55"/>
<dbReference type="EMBL" id="PSQE01000004">
    <property type="protein sequence ID" value="RHN61484.1"/>
    <property type="molecule type" value="Genomic_DNA"/>
</dbReference>
<keyword evidence="1" id="KW-0812">Transmembrane</keyword>
<dbReference type="Proteomes" id="UP000265566">
    <property type="component" value="Chromosome 4"/>
</dbReference>
<feature type="transmembrane region" description="Helical" evidence="1">
    <location>
        <begin position="6"/>
        <end position="31"/>
    </location>
</feature>
<accession>A0A396IB55</accession>
<keyword evidence="1" id="KW-0472">Membrane</keyword>
<dbReference type="Gramene" id="rna23955">
    <property type="protein sequence ID" value="RHN61484.1"/>
    <property type="gene ID" value="gene23955"/>
</dbReference>